<dbReference type="GO" id="GO:0005634">
    <property type="term" value="C:nucleus"/>
    <property type="evidence" value="ECO:0007669"/>
    <property type="project" value="TreeGrafter"/>
</dbReference>
<feature type="domain" description="MCM C-terminal AAA(+) ATPase" evidence="3">
    <location>
        <begin position="51"/>
        <end position="83"/>
    </location>
</feature>
<dbReference type="GeneID" id="9040098"/>
<proteinExistence type="predicted"/>
<evidence type="ECO:0000313" key="5">
    <source>
        <dbReference type="Proteomes" id="UP000007800"/>
    </source>
</evidence>
<dbReference type="InterPro" id="IPR031327">
    <property type="entry name" value="MCM"/>
</dbReference>
<evidence type="ECO:0000259" key="3">
    <source>
        <dbReference type="Pfam" id="PF00493"/>
    </source>
</evidence>
<organism evidence="5">
    <name type="scientific">Perkinsus marinus (strain ATCC 50983 / TXsc)</name>
    <dbReference type="NCBI Taxonomy" id="423536"/>
    <lineage>
        <taxon>Eukaryota</taxon>
        <taxon>Sar</taxon>
        <taxon>Alveolata</taxon>
        <taxon>Perkinsozoa</taxon>
        <taxon>Perkinsea</taxon>
        <taxon>Perkinsida</taxon>
        <taxon>Perkinsidae</taxon>
        <taxon>Perkinsus</taxon>
    </lineage>
</organism>
<dbReference type="InterPro" id="IPR027417">
    <property type="entry name" value="P-loop_NTPase"/>
</dbReference>
<dbReference type="GO" id="GO:0042555">
    <property type="term" value="C:MCM complex"/>
    <property type="evidence" value="ECO:0007669"/>
    <property type="project" value="TreeGrafter"/>
</dbReference>
<dbReference type="AlphaFoldDB" id="C5LNY5"/>
<dbReference type="GO" id="GO:0000727">
    <property type="term" value="P:double-strand break repair via break-induced replication"/>
    <property type="evidence" value="ECO:0007669"/>
    <property type="project" value="TreeGrafter"/>
</dbReference>
<protein>
    <recommendedName>
        <fullName evidence="3">MCM C-terminal AAA(+) ATPase domain-containing protein</fullName>
    </recommendedName>
</protein>
<dbReference type="GO" id="GO:0005524">
    <property type="term" value="F:ATP binding"/>
    <property type="evidence" value="ECO:0007669"/>
    <property type="project" value="UniProtKB-KW"/>
</dbReference>
<gene>
    <name evidence="4" type="ORF">Pmar_PMAR000257</name>
</gene>
<keyword evidence="2" id="KW-0067">ATP-binding</keyword>
<dbReference type="OrthoDB" id="10263449at2759"/>
<name>C5LNY5_PERM5</name>
<dbReference type="InParanoid" id="C5LNY5"/>
<evidence type="ECO:0000256" key="2">
    <source>
        <dbReference type="ARBA" id="ARBA00022840"/>
    </source>
</evidence>
<dbReference type="GO" id="GO:1990518">
    <property type="term" value="F:single-stranded 3'-5' DNA helicase activity"/>
    <property type="evidence" value="ECO:0007669"/>
    <property type="project" value="TreeGrafter"/>
</dbReference>
<dbReference type="PANTHER" id="PTHR11630">
    <property type="entry name" value="DNA REPLICATION LICENSING FACTOR MCM FAMILY MEMBER"/>
    <property type="match status" value="1"/>
</dbReference>
<dbReference type="Gene3D" id="3.40.50.300">
    <property type="entry name" value="P-loop containing nucleotide triphosphate hydrolases"/>
    <property type="match status" value="1"/>
</dbReference>
<dbReference type="GO" id="GO:1902969">
    <property type="term" value="P:mitotic DNA replication"/>
    <property type="evidence" value="ECO:0007669"/>
    <property type="project" value="TreeGrafter"/>
</dbReference>
<keyword evidence="5" id="KW-1185">Reference proteome</keyword>
<feature type="non-terminal residue" evidence="4">
    <location>
        <position position="1"/>
    </location>
</feature>
<dbReference type="Pfam" id="PF00493">
    <property type="entry name" value="MCM"/>
    <property type="match status" value="1"/>
</dbReference>
<evidence type="ECO:0000256" key="1">
    <source>
        <dbReference type="ARBA" id="ARBA00022741"/>
    </source>
</evidence>
<dbReference type="GO" id="GO:0003697">
    <property type="term" value="F:single-stranded DNA binding"/>
    <property type="evidence" value="ECO:0007669"/>
    <property type="project" value="TreeGrafter"/>
</dbReference>
<keyword evidence="1" id="KW-0547">Nucleotide-binding</keyword>
<evidence type="ECO:0000313" key="4">
    <source>
        <dbReference type="EMBL" id="EER01567.1"/>
    </source>
</evidence>
<dbReference type="InterPro" id="IPR001208">
    <property type="entry name" value="MCM_dom"/>
</dbReference>
<reference evidence="4 5" key="1">
    <citation type="submission" date="2008-07" db="EMBL/GenBank/DDBJ databases">
        <authorList>
            <person name="El-Sayed N."/>
            <person name="Caler E."/>
            <person name="Inman J."/>
            <person name="Amedeo P."/>
            <person name="Hass B."/>
            <person name="Wortman J."/>
        </authorList>
    </citation>
    <scope>NUCLEOTIDE SEQUENCE [LARGE SCALE GENOMIC DNA]</scope>
    <source>
        <strain evidence="5">ATCC 50983 / TXsc</strain>
    </source>
</reference>
<accession>C5LNY5</accession>
<dbReference type="PANTHER" id="PTHR11630:SF43">
    <property type="entry name" value="DNA REPLICATION LICENSING FACTOR MCM6"/>
    <property type="match status" value="1"/>
</dbReference>
<sequence length="86" mass="9349">EVLKVTRKEGMKIGADLNVCIVDDPSINKSQFLESKFQVNGAVLEPPNPVQVTIHEAMQQQAVSICKAGIQAMMNAQAFLLPAEIL</sequence>
<dbReference type="RefSeq" id="XP_002768849.1">
    <property type="nucleotide sequence ID" value="XM_002768803.1"/>
</dbReference>
<dbReference type="Proteomes" id="UP000007800">
    <property type="component" value="Unassembled WGS sequence"/>
</dbReference>
<dbReference type="EMBL" id="GG683913">
    <property type="protein sequence ID" value="EER01567.1"/>
    <property type="molecule type" value="Genomic_DNA"/>
</dbReference>